<dbReference type="PANTHER" id="PTHR30055:SF234">
    <property type="entry name" value="HTH-TYPE TRANSCRIPTIONAL REGULATOR BETI"/>
    <property type="match status" value="1"/>
</dbReference>
<dbReference type="Pfam" id="PF00440">
    <property type="entry name" value="TetR_N"/>
    <property type="match status" value="1"/>
</dbReference>
<evidence type="ECO:0000313" key="7">
    <source>
        <dbReference type="Proteomes" id="UP000324611"/>
    </source>
</evidence>
<dbReference type="EMBL" id="VUOC01000001">
    <property type="protein sequence ID" value="KAA2244876.1"/>
    <property type="molecule type" value="Genomic_DNA"/>
</dbReference>
<evidence type="ECO:0000256" key="3">
    <source>
        <dbReference type="ARBA" id="ARBA00023163"/>
    </source>
</evidence>
<dbReference type="GO" id="GO:0000976">
    <property type="term" value="F:transcription cis-regulatory region binding"/>
    <property type="evidence" value="ECO:0007669"/>
    <property type="project" value="TreeGrafter"/>
</dbReference>
<feature type="domain" description="HTH tetR-type" evidence="5">
    <location>
        <begin position="7"/>
        <end position="67"/>
    </location>
</feature>
<proteinExistence type="predicted"/>
<sequence>MLAETKDEMREKILDVALKRFTHYGSAKTTMNDIADDLRCSKASLYYYYPDKKGLHKAVLEKIAGQFMAAIEAEVEKMESAEQCLSSINEIRITYLQRFSRLELFKMLNEAHHRNGGMTEMVRRVRNKDNEVLARVIRTGISSGELKPTDPEKMAILYNQATMGLRFTVPDRSPDYDTLDPEELEGIAQQQQLLTDIFIKALKQ</sequence>
<evidence type="ECO:0000313" key="6">
    <source>
        <dbReference type="EMBL" id="KAA2244876.1"/>
    </source>
</evidence>
<keyword evidence="3" id="KW-0804">Transcription</keyword>
<evidence type="ECO:0000256" key="1">
    <source>
        <dbReference type="ARBA" id="ARBA00023015"/>
    </source>
</evidence>
<dbReference type="InterPro" id="IPR001647">
    <property type="entry name" value="HTH_TetR"/>
</dbReference>
<dbReference type="InterPro" id="IPR009057">
    <property type="entry name" value="Homeodomain-like_sf"/>
</dbReference>
<feature type="DNA-binding region" description="H-T-H motif" evidence="4">
    <location>
        <begin position="30"/>
        <end position="49"/>
    </location>
</feature>
<evidence type="ECO:0000256" key="4">
    <source>
        <dbReference type="PROSITE-ProRule" id="PRU00335"/>
    </source>
</evidence>
<keyword evidence="7" id="KW-1185">Reference proteome</keyword>
<keyword evidence="1" id="KW-0805">Transcription regulation</keyword>
<dbReference type="GO" id="GO:0003700">
    <property type="term" value="F:DNA-binding transcription factor activity"/>
    <property type="evidence" value="ECO:0007669"/>
    <property type="project" value="TreeGrafter"/>
</dbReference>
<dbReference type="SUPFAM" id="SSF48498">
    <property type="entry name" value="Tetracyclin repressor-like, C-terminal domain"/>
    <property type="match status" value="1"/>
</dbReference>
<dbReference type="AlphaFoldDB" id="A0A5B2W2Z8"/>
<dbReference type="InterPro" id="IPR036271">
    <property type="entry name" value="Tet_transcr_reg_TetR-rel_C_sf"/>
</dbReference>
<organism evidence="6 7">
    <name type="scientific">Chitinophaga agrisoli</name>
    <dbReference type="NCBI Taxonomy" id="2607653"/>
    <lineage>
        <taxon>Bacteria</taxon>
        <taxon>Pseudomonadati</taxon>
        <taxon>Bacteroidota</taxon>
        <taxon>Chitinophagia</taxon>
        <taxon>Chitinophagales</taxon>
        <taxon>Chitinophagaceae</taxon>
        <taxon>Chitinophaga</taxon>
    </lineage>
</organism>
<dbReference type="InterPro" id="IPR050109">
    <property type="entry name" value="HTH-type_TetR-like_transc_reg"/>
</dbReference>
<name>A0A5B2W2Z8_9BACT</name>
<keyword evidence="2 4" id="KW-0238">DNA-binding</keyword>
<reference evidence="6 7" key="1">
    <citation type="submission" date="2019-09" db="EMBL/GenBank/DDBJ databases">
        <title>Chitinophaga ginsengihumi sp. nov., isolated from soil of ginseng rhizosphere.</title>
        <authorList>
            <person name="Lee J."/>
        </authorList>
    </citation>
    <scope>NUCLEOTIDE SEQUENCE [LARGE SCALE GENOMIC DNA]</scope>
    <source>
        <strain evidence="6 7">BN140078</strain>
    </source>
</reference>
<dbReference type="Gene3D" id="1.10.357.10">
    <property type="entry name" value="Tetracycline Repressor, domain 2"/>
    <property type="match status" value="1"/>
</dbReference>
<dbReference type="Proteomes" id="UP000324611">
    <property type="component" value="Unassembled WGS sequence"/>
</dbReference>
<dbReference type="RefSeq" id="WP_149836272.1">
    <property type="nucleotide sequence ID" value="NZ_VUOC01000001.1"/>
</dbReference>
<comment type="caution">
    <text evidence="6">The sequence shown here is derived from an EMBL/GenBank/DDBJ whole genome shotgun (WGS) entry which is preliminary data.</text>
</comment>
<dbReference type="PROSITE" id="PS50977">
    <property type="entry name" value="HTH_TETR_2"/>
    <property type="match status" value="1"/>
</dbReference>
<evidence type="ECO:0000256" key="2">
    <source>
        <dbReference type="ARBA" id="ARBA00023125"/>
    </source>
</evidence>
<gene>
    <name evidence="6" type="ORF">F0L74_02625</name>
</gene>
<protein>
    <submittedName>
        <fullName evidence="6">TetR/AcrR family transcriptional regulator</fullName>
    </submittedName>
</protein>
<dbReference type="SUPFAM" id="SSF46689">
    <property type="entry name" value="Homeodomain-like"/>
    <property type="match status" value="1"/>
</dbReference>
<dbReference type="PANTHER" id="PTHR30055">
    <property type="entry name" value="HTH-TYPE TRANSCRIPTIONAL REGULATOR RUTR"/>
    <property type="match status" value="1"/>
</dbReference>
<reference evidence="6 7" key="2">
    <citation type="submission" date="2019-09" db="EMBL/GenBank/DDBJ databases">
        <authorList>
            <person name="Jin C."/>
        </authorList>
    </citation>
    <scope>NUCLEOTIDE SEQUENCE [LARGE SCALE GENOMIC DNA]</scope>
    <source>
        <strain evidence="6 7">BN140078</strain>
    </source>
</reference>
<dbReference type="Gene3D" id="1.10.10.60">
    <property type="entry name" value="Homeodomain-like"/>
    <property type="match status" value="1"/>
</dbReference>
<evidence type="ECO:0000259" key="5">
    <source>
        <dbReference type="PROSITE" id="PS50977"/>
    </source>
</evidence>
<accession>A0A5B2W2Z8</accession>